<sequence length="384" mass="44190">MSSNNIRSERCKDTAGKHKNQENVHSRMQNVKIADSKNDSGKRKGLSENHAIRQCSTTVEKPVIGKAPFNVYQDDENVRSRSRVRVDVRKKEAKVKRTGTVEGQSTSTNVTKLMTERRSISPLLSRISLRRARSSSNSRHENKDTTYSKLTSKYFQRSNSESRKIVSQHVSQYHAAVSSNGSTPKTKNFLSNEVKKRTFSSIQMWKDKMRKQNTGTIKKDFRNIKKGYNIIIKSANEIATALLNKDFENVEDNARCLDSEDNRDNQLQGMAESSIVVASNSPAMLLSTTKNIDVRYTYEKYTEEGNFKKRDEEDDICQIPYGCYFEDMLDVERKKDEQAPKLSSHFLRENVNAEQRKVIVQYLIRIGVSRIEIINEINPYIDEY</sequence>
<evidence type="ECO:0000313" key="2">
    <source>
        <dbReference type="EMBL" id="EZA53239.1"/>
    </source>
</evidence>
<evidence type="ECO:0000313" key="3">
    <source>
        <dbReference type="Proteomes" id="UP000053097"/>
    </source>
</evidence>
<protein>
    <submittedName>
        <fullName evidence="2">Uncharacterized protein</fullName>
    </submittedName>
</protein>
<keyword evidence="3" id="KW-1185">Reference proteome</keyword>
<feature type="region of interest" description="Disordered" evidence="1">
    <location>
        <begin position="1"/>
        <end position="54"/>
    </location>
</feature>
<accession>A0A026WDY3</accession>
<evidence type="ECO:0000256" key="1">
    <source>
        <dbReference type="SAM" id="MobiDB-lite"/>
    </source>
</evidence>
<dbReference type="Proteomes" id="UP000053097">
    <property type="component" value="Unassembled WGS sequence"/>
</dbReference>
<dbReference type="EMBL" id="KK107293">
    <property type="protein sequence ID" value="EZA53239.1"/>
    <property type="molecule type" value="Genomic_DNA"/>
</dbReference>
<feature type="compositionally biased region" description="Basic and acidic residues" evidence="1">
    <location>
        <begin position="34"/>
        <end position="51"/>
    </location>
</feature>
<reference evidence="2 3" key="1">
    <citation type="journal article" date="2014" name="Curr. Biol.">
        <title>The genome of the clonal raider ant Cerapachys biroi.</title>
        <authorList>
            <person name="Oxley P.R."/>
            <person name="Ji L."/>
            <person name="Fetter-Pruneda I."/>
            <person name="McKenzie S.K."/>
            <person name="Li C."/>
            <person name="Hu H."/>
            <person name="Zhang G."/>
            <person name="Kronauer D.J."/>
        </authorList>
    </citation>
    <scope>NUCLEOTIDE SEQUENCE [LARGE SCALE GENOMIC DNA]</scope>
</reference>
<gene>
    <name evidence="2" type="ORF">X777_06318</name>
</gene>
<proteinExistence type="predicted"/>
<feature type="compositionally biased region" description="Basic and acidic residues" evidence="1">
    <location>
        <begin position="7"/>
        <end position="25"/>
    </location>
</feature>
<organism evidence="2 3">
    <name type="scientific">Ooceraea biroi</name>
    <name type="common">Clonal raider ant</name>
    <name type="synonym">Cerapachys biroi</name>
    <dbReference type="NCBI Taxonomy" id="2015173"/>
    <lineage>
        <taxon>Eukaryota</taxon>
        <taxon>Metazoa</taxon>
        <taxon>Ecdysozoa</taxon>
        <taxon>Arthropoda</taxon>
        <taxon>Hexapoda</taxon>
        <taxon>Insecta</taxon>
        <taxon>Pterygota</taxon>
        <taxon>Neoptera</taxon>
        <taxon>Endopterygota</taxon>
        <taxon>Hymenoptera</taxon>
        <taxon>Apocrita</taxon>
        <taxon>Aculeata</taxon>
        <taxon>Formicoidea</taxon>
        <taxon>Formicidae</taxon>
        <taxon>Dorylinae</taxon>
        <taxon>Ooceraea</taxon>
    </lineage>
</organism>
<dbReference type="AlphaFoldDB" id="A0A026WDY3"/>
<dbReference type="OrthoDB" id="5590282at2759"/>
<name>A0A026WDY3_OOCBI</name>